<evidence type="ECO:0000313" key="3">
    <source>
        <dbReference type="Proteomes" id="UP000317369"/>
    </source>
</evidence>
<evidence type="ECO:0000256" key="1">
    <source>
        <dbReference type="SAM" id="SignalP"/>
    </source>
</evidence>
<sequence length="311" mass="34013" precursor="true">MFTNNFTKSTAAAVFSAGMLIAPNVFASEDLSLVDDALMESIVEVTDRDLNLSRISIFGGVDVVTAYYSRGLKEEDRGVIIQPWGGISFNLFDKPETDDLIKSLDVYGAWWGSIHSNETGSTQTPDSFYESDYSIGLTAGLQAGFTLNAEYAINTSPSGSWDDSHDVNLKVSYDDAEFWEAAGVEFPGFAGFQPYFKTCIRVKATSNETGYFWIGVNPTFDLLQSESLPITFSTPMTIGFGDGGYYDSTDGGSDFGYADAGITASMPLEFIPKEYGDWAGYVGFKVIYIGEDARVDRTWEPVASFGLSFSY</sequence>
<organism evidence="2 3">
    <name type="scientific">Poriferisphaera corsica</name>
    <dbReference type="NCBI Taxonomy" id="2528020"/>
    <lineage>
        <taxon>Bacteria</taxon>
        <taxon>Pseudomonadati</taxon>
        <taxon>Planctomycetota</taxon>
        <taxon>Phycisphaerae</taxon>
        <taxon>Phycisphaerales</taxon>
        <taxon>Phycisphaeraceae</taxon>
        <taxon>Poriferisphaera</taxon>
    </lineage>
</organism>
<evidence type="ECO:0000313" key="2">
    <source>
        <dbReference type="EMBL" id="QDU34720.1"/>
    </source>
</evidence>
<proteinExistence type="predicted"/>
<dbReference type="KEGG" id="pcor:KS4_27940"/>
<protein>
    <submittedName>
        <fullName evidence="2">Uncharacterized protein</fullName>
    </submittedName>
</protein>
<feature type="signal peptide" evidence="1">
    <location>
        <begin position="1"/>
        <end position="27"/>
    </location>
</feature>
<keyword evidence="1" id="KW-0732">Signal</keyword>
<dbReference type="AlphaFoldDB" id="A0A517YWY0"/>
<dbReference type="Proteomes" id="UP000317369">
    <property type="component" value="Chromosome"/>
</dbReference>
<accession>A0A517YWY0</accession>
<keyword evidence="3" id="KW-1185">Reference proteome</keyword>
<dbReference type="OrthoDB" id="284298at2"/>
<name>A0A517YWY0_9BACT</name>
<feature type="chain" id="PRO_5021841819" evidence="1">
    <location>
        <begin position="28"/>
        <end position="311"/>
    </location>
</feature>
<reference evidence="2 3" key="1">
    <citation type="submission" date="2019-02" db="EMBL/GenBank/DDBJ databases">
        <title>Deep-cultivation of Planctomycetes and their phenomic and genomic characterization uncovers novel biology.</title>
        <authorList>
            <person name="Wiegand S."/>
            <person name="Jogler M."/>
            <person name="Boedeker C."/>
            <person name="Pinto D."/>
            <person name="Vollmers J."/>
            <person name="Rivas-Marin E."/>
            <person name="Kohn T."/>
            <person name="Peeters S.H."/>
            <person name="Heuer A."/>
            <person name="Rast P."/>
            <person name="Oberbeckmann S."/>
            <person name="Bunk B."/>
            <person name="Jeske O."/>
            <person name="Meyerdierks A."/>
            <person name="Storesund J.E."/>
            <person name="Kallscheuer N."/>
            <person name="Luecker S."/>
            <person name="Lage O.M."/>
            <person name="Pohl T."/>
            <person name="Merkel B.J."/>
            <person name="Hornburger P."/>
            <person name="Mueller R.-W."/>
            <person name="Bruemmer F."/>
            <person name="Labrenz M."/>
            <person name="Spormann A.M."/>
            <person name="Op den Camp H."/>
            <person name="Overmann J."/>
            <person name="Amann R."/>
            <person name="Jetten M.S.M."/>
            <person name="Mascher T."/>
            <person name="Medema M.H."/>
            <person name="Devos D.P."/>
            <person name="Kaster A.-K."/>
            <person name="Ovreas L."/>
            <person name="Rohde M."/>
            <person name="Galperin M.Y."/>
            <person name="Jogler C."/>
        </authorList>
    </citation>
    <scope>NUCLEOTIDE SEQUENCE [LARGE SCALE GENOMIC DNA]</scope>
    <source>
        <strain evidence="2 3">KS4</strain>
    </source>
</reference>
<gene>
    <name evidence="2" type="ORF">KS4_27940</name>
</gene>
<dbReference type="EMBL" id="CP036425">
    <property type="protein sequence ID" value="QDU34720.1"/>
    <property type="molecule type" value="Genomic_DNA"/>
</dbReference>
<dbReference type="RefSeq" id="WP_145078957.1">
    <property type="nucleotide sequence ID" value="NZ_CP036425.1"/>
</dbReference>